<dbReference type="Pfam" id="PF18495">
    <property type="entry name" value="VbhA"/>
    <property type="match status" value="1"/>
</dbReference>
<evidence type="ECO:0000313" key="2">
    <source>
        <dbReference type="EMBL" id="KHD96156.1"/>
    </source>
</evidence>
<dbReference type="CDD" id="cd11586">
    <property type="entry name" value="VbhA_like"/>
    <property type="match status" value="1"/>
</dbReference>
<feature type="domain" description="Antitoxin VbhA" evidence="1">
    <location>
        <begin position="15"/>
        <end position="61"/>
    </location>
</feature>
<sequence length="65" mass="7240">MAQQHILPPALEVDRAQQVASVVHSAAMEGLHVTTATRAELDRFAEDGLEVEELVRRTRARYGLE</sequence>
<dbReference type="Proteomes" id="UP000030466">
    <property type="component" value="Unassembled WGS sequence"/>
</dbReference>
<organism evidence="2 4">
    <name type="scientific">Kocuria rosea subsp. polaris</name>
    <dbReference type="NCBI Taxonomy" id="136273"/>
    <lineage>
        <taxon>Bacteria</taxon>
        <taxon>Bacillati</taxon>
        <taxon>Actinomycetota</taxon>
        <taxon>Actinomycetes</taxon>
        <taxon>Micrococcales</taxon>
        <taxon>Micrococcaceae</taxon>
        <taxon>Kocuria</taxon>
    </lineage>
</organism>
<dbReference type="AlphaFoldDB" id="A0A0A6VNA7"/>
<evidence type="ECO:0000313" key="3">
    <source>
        <dbReference type="EMBL" id="KUG51716.1"/>
    </source>
</evidence>
<dbReference type="Gene3D" id="1.10.8.1050">
    <property type="entry name" value="Antitoxin VbhA-like"/>
    <property type="match status" value="1"/>
</dbReference>
<dbReference type="Proteomes" id="UP000053512">
    <property type="component" value="Unassembled WGS sequence"/>
</dbReference>
<dbReference type="RefSeq" id="WP_035930851.1">
    <property type="nucleotide sequence ID" value="NZ_JSUH01000059.1"/>
</dbReference>
<evidence type="ECO:0000259" key="1">
    <source>
        <dbReference type="Pfam" id="PF18495"/>
    </source>
</evidence>
<dbReference type="InterPro" id="IPR043038">
    <property type="entry name" value="VbhA_sf"/>
</dbReference>
<keyword evidence="4" id="KW-1185">Reference proteome</keyword>
<dbReference type="OrthoDB" id="3194847at2"/>
<comment type="caution">
    <text evidence="2">The sequence shown here is derived from an EMBL/GenBank/DDBJ whole genome shotgun (WGS) entry which is preliminary data.</text>
</comment>
<dbReference type="eggNOG" id="ENOG5032A1H">
    <property type="taxonomic scope" value="Bacteria"/>
</dbReference>
<dbReference type="InterPro" id="IPR033788">
    <property type="entry name" value="VbhA-like"/>
</dbReference>
<dbReference type="InterPro" id="IPR041535">
    <property type="entry name" value="VbhA"/>
</dbReference>
<dbReference type="EMBL" id="LQBK01000041">
    <property type="protein sequence ID" value="KUG51716.1"/>
    <property type="molecule type" value="Genomic_DNA"/>
</dbReference>
<dbReference type="EMBL" id="JSUH01000059">
    <property type="protein sequence ID" value="KHD96156.1"/>
    <property type="molecule type" value="Genomic_DNA"/>
</dbReference>
<reference evidence="2" key="2">
    <citation type="submission" date="2014-11" db="EMBL/GenBank/DDBJ databases">
        <authorList>
            <person name="Sisinthy S."/>
            <person name="Ara S."/>
            <person name="Gundlapally S.R."/>
        </authorList>
    </citation>
    <scope>NUCLEOTIDE SEQUENCE</scope>
    <source>
        <strain evidence="2">CMS 76or</strain>
    </source>
</reference>
<reference evidence="2 4" key="1">
    <citation type="journal article" date="2003" name="Int. J. Syst. Evol. Microbiol.">
        <title>Kocuria polaris sp. nov., an orange-pigmented psychrophilic bacterium isolated from an Antarctic cyanobacterial mat sample.</title>
        <authorList>
            <person name="Reddy G.S."/>
            <person name="Prakash J.S."/>
            <person name="Prabahar V."/>
            <person name="Matsumoto G.I."/>
            <person name="Stackebrandt E."/>
            <person name="Shivaji S."/>
        </authorList>
    </citation>
    <scope>NUCLEOTIDE SEQUENCE [LARGE SCALE GENOMIC DNA]</scope>
    <source>
        <strain evidence="2 4">CMS 76or</strain>
    </source>
</reference>
<protein>
    <recommendedName>
        <fullName evidence="1">Antitoxin VbhA domain-containing protein</fullName>
    </recommendedName>
</protein>
<evidence type="ECO:0000313" key="5">
    <source>
        <dbReference type="Proteomes" id="UP000053512"/>
    </source>
</evidence>
<gene>
    <name evidence="3" type="ORF">AVL61_15865</name>
    <name evidence="2" type="ORF">GY22_17265</name>
</gene>
<evidence type="ECO:0000313" key="4">
    <source>
        <dbReference type="Proteomes" id="UP000030466"/>
    </source>
</evidence>
<name>A0A0A6VNA7_KOCRO</name>
<reference evidence="5" key="3">
    <citation type="submission" date="2015-12" db="EMBL/GenBank/DDBJ databases">
        <authorList>
            <person name="Nair G.R."/>
            <person name="Kaur G."/>
            <person name="Mayilraj S."/>
        </authorList>
    </citation>
    <scope>NUCLEOTIDE SEQUENCE [LARGE SCALE GENOMIC DNA]</scope>
    <source>
        <strain evidence="5">CD08_4</strain>
    </source>
</reference>
<proteinExistence type="predicted"/>
<reference evidence="3" key="4">
    <citation type="submission" date="2015-12" db="EMBL/GenBank/DDBJ databases">
        <authorList>
            <person name="Shamseldin A."/>
            <person name="Moawad H."/>
            <person name="Abd El-Rahim W.M."/>
            <person name="Sadowsky M.J."/>
        </authorList>
    </citation>
    <scope>NUCLEOTIDE SEQUENCE [LARGE SCALE GENOMIC DNA]</scope>
    <source>
        <strain evidence="3">CD08_4</strain>
    </source>
</reference>
<accession>A0A0A6VNA7</accession>